<dbReference type="Pfam" id="PF13428">
    <property type="entry name" value="TPR_14"/>
    <property type="match status" value="1"/>
</dbReference>
<dbReference type="RefSeq" id="WP_258552251.1">
    <property type="nucleotide sequence ID" value="NZ_UGHV01000001.1"/>
</dbReference>
<gene>
    <name evidence="1" type="ORF">NCTC12410_01440</name>
</gene>
<reference evidence="1 2" key="1">
    <citation type="submission" date="2018-06" db="EMBL/GenBank/DDBJ databases">
        <authorList>
            <consortium name="Pathogen Informatics"/>
            <person name="Doyle S."/>
        </authorList>
    </citation>
    <scope>NUCLEOTIDE SEQUENCE [LARGE SCALE GENOMIC DNA]</scope>
    <source>
        <strain evidence="1 2">NCTC12410</strain>
    </source>
</reference>
<evidence type="ECO:0000313" key="2">
    <source>
        <dbReference type="Proteomes" id="UP000254841"/>
    </source>
</evidence>
<dbReference type="SUPFAM" id="SSF48452">
    <property type="entry name" value="TPR-like"/>
    <property type="match status" value="1"/>
</dbReference>
<name>A0A377J535_9HELI</name>
<evidence type="ECO:0000313" key="1">
    <source>
        <dbReference type="EMBL" id="STO97607.1"/>
    </source>
</evidence>
<accession>A0A377J535</accession>
<proteinExistence type="predicted"/>
<organism evidence="1 2">
    <name type="scientific">Helicobacter canis</name>
    <dbReference type="NCBI Taxonomy" id="29419"/>
    <lineage>
        <taxon>Bacteria</taxon>
        <taxon>Pseudomonadati</taxon>
        <taxon>Campylobacterota</taxon>
        <taxon>Epsilonproteobacteria</taxon>
        <taxon>Campylobacterales</taxon>
        <taxon>Helicobacteraceae</taxon>
        <taxon>Helicobacter</taxon>
    </lineage>
</organism>
<sequence>MAIHTSTLASIYEMQGYNEEAIVIYEELLKKDPHNQEAKLALIRLKTKKHHFSGVNQDKLALFVNAKTQSDYQKLEQWLLG</sequence>
<protein>
    <submittedName>
        <fullName evidence="1">Uncharacterized protein</fullName>
    </submittedName>
</protein>
<dbReference type="Proteomes" id="UP000254841">
    <property type="component" value="Unassembled WGS sequence"/>
</dbReference>
<dbReference type="InterPro" id="IPR011990">
    <property type="entry name" value="TPR-like_helical_dom_sf"/>
</dbReference>
<dbReference type="AlphaFoldDB" id="A0A377J535"/>
<dbReference type="EMBL" id="UGHV01000001">
    <property type="protein sequence ID" value="STO97607.1"/>
    <property type="molecule type" value="Genomic_DNA"/>
</dbReference>
<dbReference type="Gene3D" id="1.25.40.10">
    <property type="entry name" value="Tetratricopeptide repeat domain"/>
    <property type="match status" value="1"/>
</dbReference>